<organism evidence="12 13">
    <name type="scientific">Gardnerella vaginalis</name>
    <dbReference type="NCBI Taxonomy" id="2702"/>
    <lineage>
        <taxon>Bacteria</taxon>
        <taxon>Bacillati</taxon>
        <taxon>Actinomycetota</taxon>
        <taxon>Actinomycetes</taxon>
        <taxon>Bifidobacteriales</taxon>
        <taxon>Bifidobacteriaceae</taxon>
        <taxon>Gardnerella</taxon>
    </lineage>
</organism>
<accession>A0A3E1IWR4</accession>
<dbReference type="GO" id="GO:0005829">
    <property type="term" value="C:cytosol"/>
    <property type="evidence" value="ECO:0007669"/>
    <property type="project" value="TreeGrafter"/>
</dbReference>
<dbReference type="PANTHER" id="PTHR43290:SF2">
    <property type="entry name" value="MEVALONATE KINASE"/>
    <property type="match status" value="1"/>
</dbReference>
<keyword evidence="8" id="KW-0443">Lipid metabolism</keyword>
<comment type="caution">
    <text evidence="12">The sequence shown here is derived from an EMBL/GenBank/DDBJ whole genome shotgun (WGS) entry which is preliminary data.</text>
</comment>
<dbReference type="UniPathway" id="UPA00057">
    <property type="reaction ID" value="UER00098"/>
</dbReference>
<dbReference type="RefSeq" id="WP_205727582.1">
    <property type="nucleotide sequence ID" value="NZ_LRTT01000001.1"/>
</dbReference>
<evidence type="ECO:0000259" key="10">
    <source>
        <dbReference type="Pfam" id="PF00288"/>
    </source>
</evidence>
<keyword evidence="3" id="KW-0808">Transferase</keyword>
<evidence type="ECO:0000256" key="3">
    <source>
        <dbReference type="ARBA" id="ARBA00022679"/>
    </source>
</evidence>
<name>A0A3E1IWR4_GARVA</name>
<dbReference type="InterPro" id="IPR014721">
    <property type="entry name" value="Ribsml_uS5_D2-typ_fold_subgr"/>
</dbReference>
<dbReference type="Proteomes" id="UP000258533">
    <property type="component" value="Unassembled WGS sequence"/>
</dbReference>
<evidence type="ECO:0000313" key="13">
    <source>
        <dbReference type="Proteomes" id="UP000258533"/>
    </source>
</evidence>
<dbReference type="InterPro" id="IPR020568">
    <property type="entry name" value="Ribosomal_Su5_D2-typ_SF"/>
</dbReference>
<evidence type="ECO:0000256" key="9">
    <source>
        <dbReference type="ARBA" id="ARBA00029438"/>
    </source>
</evidence>
<dbReference type="GO" id="GO:0005524">
    <property type="term" value="F:ATP binding"/>
    <property type="evidence" value="ECO:0007669"/>
    <property type="project" value="UniProtKB-KW"/>
</dbReference>
<feature type="domain" description="GHMP kinase N-terminal" evidence="10">
    <location>
        <begin position="144"/>
        <end position="219"/>
    </location>
</feature>
<dbReference type="Gene3D" id="3.30.230.10">
    <property type="match status" value="1"/>
</dbReference>
<evidence type="ECO:0000256" key="6">
    <source>
        <dbReference type="ARBA" id="ARBA00022840"/>
    </source>
</evidence>
<evidence type="ECO:0000256" key="5">
    <source>
        <dbReference type="ARBA" id="ARBA00022777"/>
    </source>
</evidence>
<dbReference type="EMBL" id="LRTT01000001">
    <property type="protein sequence ID" value="RFD77283.1"/>
    <property type="molecule type" value="Genomic_DNA"/>
</dbReference>
<dbReference type="NCBIfam" id="TIGR00549">
    <property type="entry name" value="mevalon_kin"/>
    <property type="match status" value="1"/>
</dbReference>
<keyword evidence="1" id="KW-0963">Cytoplasm</keyword>
<sequence>MTECNTLANRHASNPCDCKNERKNENICESAENRVHNRIGVGQTCAKVILFGEHSVVYGYSAVALPLKNLKMRATVSSANAENVLNTGAQKSQATDELVAQIENNPNKNSLQELAQSYVTLKALNFCGPLKNAPKCLNSIKTAIYKALQFANWRGEALQVETACDFPPERGLGSSAAAAGAVIRAILDYYAIEASEDQLFALTQEAENVAHGKASGLDAKATASARAVRFLCGEFSNINIRLHAWLVLADSGCKGQTRDTVEALRKKRDLNPHAVDAMLEQLGKIAISAQDDLELGQPLDIGLKMSRAHKILAQLGVSTPLLDELVSAACKSGALGAKLTGGGGGGCVIALAQSYEDALKVALALERAGAAKTWIVEIGS</sequence>
<protein>
    <submittedName>
        <fullName evidence="12">Mevalonate kinase</fullName>
    </submittedName>
</protein>
<dbReference type="GO" id="GO:0004496">
    <property type="term" value="F:mevalonate kinase activity"/>
    <property type="evidence" value="ECO:0007669"/>
    <property type="project" value="InterPro"/>
</dbReference>
<dbReference type="SUPFAM" id="SSF55060">
    <property type="entry name" value="GHMP Kinase, C-terminal domain"/>
    <property type="match status" value="1"/>
</dbReference>
<evidence type="ECO:0000256" key="7">
    <source>
        <dbReference type="ARBA" id="ARBA00022842"/>
    </source>
</evidence>
<evidence type="ECO:0000313" key="12">
    <source>
        <dbReference type="EMBL" id="RFD77283.1"/>
    </source>
</evidence>
<dbReference type="SUPFAM" id="SSF54211">
    <property type="entry name" value="Ribosomal protein S5 domain 2-like"/>
    <property type="match status" value="1"/>
</dbReference>
<keyword evidence="2" id="KW-0444">Lipid biosynthesis</keyword>
<evidence type="ECO:0000259" key="11">
    <source>
        <dbReference type="Pfam" id="PF08544"/>
    </source>
</evidence>
<dbReference type="GO" id="GO:0019287">
    <property type="term" value="P:isopentenyl diphosphate biosynthetic process, mevalonate pathway"/>
    <property type="evidence" value="ECO:0007669"/>
    <property type="project" value="UniProtKB-UniPathway"/>
</dbReference>
<evidence type="ECO:0000256" key="2">
    <source>
        <dbReference type="ARBA" id="ARBA00022516"/>
    </source>
</evidence>
<dbReference type="PANTHER" id="PTHR43290">
    <property type="entry name" value="MEVALONATE KINASE"/>
    <property type="match status" value="1"/>
</dbReference>
<evidence type="ECO:0000256" key="1">
    <source>
        <dbReference type="ARBA" id="ARBA00022490"/>
    </source>
</evidence>
<keyword evidence="6" id="KW-0067">ATP-binding</keyword>
<evidence type="ECO:0000256" key="8">
    <source>
        <dbReference type="ARBA" id="ARBA00023098"/>
    </source>
</evidence>
<keyword evidence="4" id="KW-0547">Nucleotide-binding</keyword>
<keyword evidence="7" id="KW-0460">Magnesium</keyword>
<dbReference type="InterPro" id="IPR036554">
    <property type="entry name" value="GHMP_kinase_C_sf"/>
</dbReference>
<feature type="domain" description="GHMP kinase C-terminal" evidence="11">
    <location>
        <begin position="293"/>
        <end position="369"/>
    </location>
</feature>
<dbReference type="InterPro" id="IPR013750">
    <property type="entry name" value="GHMP_kinase_C_dom"/>
</dbReference>
<dbReference type="InterPro" id="IPR006205">
    <property type="entry name" value="Mev_gal_kin"/>
</dbReference>
<keyword evidence="5 12" id="KW-0418">Kinase</keyword>
<gene>
    <name evidence="12" type="ORF">AXE73_01320</name>
</gene>
<dbReference type="Pfam" id="PF00288">
    <property type="entry name" value="GHMP_kinases_N"/>
    <property type="match status" value="1"/>
</dbReference>
<dbReference type="InterPro" id="IPR006204">
    <property type="entry name" value="GHMP_kinase_N_dom"/>
</dbReference>
<comment type="pathway">
    <text evidence="9">Isoprenoid biosynthesis; isopentenyl diphosphate biosynthesis via mevalonate pathway; isopentenyl diphosphate from (R)-mevalonate: step 1/3.</text>
</comment>
<dbReference type="AlphaFoldDB" id="A0A3E1IWR4"/>
<proteinExistence type="predicted"/>
<evidence type="ECO:0000256" key="4">
    <source>
        <dbReference type="ARBA" id="ARBA00022741"/>
    </source>
</evidence>
<dbReference type="Pfam" id="PF08544">
    <property type="entry name" value="GHMP_kinases_C"/>
    <property type="match status" value="1"/>
</dbReference>
<dbReference type="PRINTS" id="PR00959">
    <property type="entry name" value="MEVGALKINASE"/>
</dbReference>
<dbReference type="Gene3D" id="3.30.70.890">
    <property type="entry name" value="GHMP kinase, C-terminal domain"/>
    <property type="match status" value="1"/>
</dbReference>
<reference evidence="12 13" key="1">
    <citation type="submission" date="2016-02" db="EMBL/GenBank/DDBJ databases">
        <title>Gardnerella vaginalis Subgroups Defined by cpn60 Sequencing and Sialidase Activity in Isolates from Canada, Belgium and Kenya.</title>
        <authorList>
            <person name="Schellenberg J."/>
            <person name="Paramel Jayaprakash T."/>
            <person name="Withana Gamage N."/>
            <person name="Patterson M.H."/>
            <person name="Vaneechoutte M."/>
            <person name="Hill J.E."/>
        </authorList>
    </citation>
    <scope>NUCLEOTIDE SEQUENCE [LARGE SCALE GENOMIC DNA]</scope>
    <source>
        <strain evidence="12 13">N144</strain>
    </source>
</reference>